<evidence type="ECO:0000259" key="2">
    <source>
        <dbReference type="Pfam" id="PF03372"/>
    </source>
</evidence>
<organism evidence="3 4">
    <name type="scientific">Carboxylicivirga marina</name>
    <dbReference type="NCBI Taxonomy" id="2800988"/>
    <lineage>
        <taxon>Bacteria</taxon>
        <taxon>Pseudomonadati</taxon>
        <taxon>Bacteroidota</taxon>
        <taxon>Bacteroidia</taxon>
        <taxon>Marinilabiliales</taxon>
        <taxon>Marinilabiliaceae</taxon>
        <taxon>Carboxylicivirga</taxon>
    </lineage>
</organism>
<dbReference type="GO" id="GO:0004519">
    <property type="term" value="F:endonuclease activity"/>
    <property type="evidence" value="ECO:0007669"/>
    <property type="project" value="UniProtKB-KW"/>
</dbReference>
<keyword evidence="3" id="KW-0378">Hydrolase</keyword>
<dbReference type="Gene3D" id="3.60.10.10">
    <property type="entry name" value="Endonuclease/exonuclease/phosphatase"/>
    <property type="match status" value="1"/>
</dbReference>
<sequence>MLRRFFKSIVTIISLIASGVLLFSVLTAYISPEHTSILAFTGYIFPLLWFINFILFAFWLVKRRWQSLIPLLVILITWVHWQHTFQWKGQVKDKNEFVQPLKVMSFNARMFDYYKWIGDDTNEKIFDLIRKENPDVLCLQEFFTSKNNKAYNEHYILRRLNQFRYKHIEYRSGKKGNRNFGLVTFSKYPIVEKHSLKFEHTSNFSIYSDIKVGKERIRIFNNHLESIKFSRQQLNFLDSLNYQDEKERNEKIKAITSKLSLAFENRASQAETIGKYIANSPFSTVVCGDFNDTPVSYVYRKMRGGLKDAFVESGQGFGGTYNGPLPSFRIDFIFHDKKFKSYNFRRLKVDLSDHYPIVSTLELEPQNEE</sequence>
<dbReference type="Proteomes" id="UP000605676">
    <property type="component" value="Unassembled WGS sequence"/>
</dbReference>
<dbReference type="PANTHER" id="PTHR14859">
    <property type="entry name" value="CALCOFLUOR WHITE HYPERSENSITIVE PROTEIN PRECURSOR"/>
    <property type="match status" value="1"/>
</dbReference>
<keyword evidence="1" id="KW-0472">Membrane</keyword>
<dbReference type="InterPro" id="IPR051916">
    <property type="entry name" value="GPI-anchor_lipid_remodeler"/>
</dbReference>
<feature type="transmembrane region" description="Helical" evidence="1">
    <location>
        <begin position="68"/>
        <end position="85"/>
    </location>
</feature>
<name>A0ABS1HIE4_9BACT</name>
<dbReference type="Pfam" id="PF03372">
    <property type="entry name" value="Exo_endo_phos"/>
    <property type="match status" value="1"/>
</dbReference>
<keyword evidence="3" id="KW-0540">Nuclease</keyword>
<dbReference type="CDD" id="cd09084">
    <property type="entry name" value="EEP-2"/>
    <property type="match status" value="1"/>
</dbReference>
<proteinExistence type="predicted"/>
<evidence type="ECO:0000313" key="3">
    <source>
        <dbReference type="EMBL" id="MBK3517422.1"/>
    </source>
</evidence>
<dbReference type="InterPro" id="IPR005135">
    <property type="entry name" value="Endo/exonuclease/phosphatase"/>
</dbReference>
<comment type="caution">
    <text evidence="3">The sequence shown here is derived from an EMBL/GenBank/DDBJ whole genome shotgun (WGS) entry which is preliminary data.</text>
</comment>
<accession>A0ABS1HIE4</accession>
<feature type="domain" description="Endonuclease/exonuclease/phosphatase" evidence="2">
    <location>
        <begin position="104"/>
        <end position="354"/>
    </location>
</feature>
<keyword evidence="1" id="KW-0812">Transmembrane</keyword>
<keyword evidence="1" id="KW-1133">Transmembrane helix</keyword>
<dbReference type="EMBL" id="JAENRR010000016">
    <property type="protein sequence ID" value="MBK3517422.1"/>
    <property type="molecule type" value="Genomic_DNA"/>
</dbReference>
<dbReference type="InterPro" id="IPR036691">
    <property type="entry name" value="Endo/exonu/phosph_ase_sf"/>
</dbReference>
<keyword evidence="3" id="KW-0255">Endonuclease</keyword>
<evidence type="ECO:0000256" key="1">
    <source>
        <dbReference type="SAM" id="Phobius"/>
    </source>
</evidence>
<feature type="transmembrane region" description="Helical" evidence="1">
    <location>
        <begin position="12"/>
        <end position="31"/>
    </location>
</feature>
<evidence type="ECO:0000313" key="4">
    <source>
        <dbReference type="Proteomes" id="UP000605676"/>
    </source>
</evidence>
<dbReference type="RefSeq" id="WP_200464652.1">
    <property type="nucleotide sequence ID" value="NZ_JAENRR010000016.1"/>
</dbReference>
<keyword evidence="4" id="KW-1185">Reference proteome</keyword>
<dbReference type="SUPFAM" id="SSF56219">
    <property type="entry name" value="DNase I-like"/>
    <property type="match status" value="1"/>
</dbReference>
<dbReference type="PANTHER" id="PTHR14859:SF15">
    <property type="entry name" value="ENDONUCLEASE_EXONUCLEASE_PHOSPHATASE DOMAIN-CONTAINING PROTEIN"/>
    <property type="match status" value="1"/>
</dbReference>
<reference evidence="3 4" key="1">
    <citation type="submission" date="2021-01" db="EMBL/GenBank/DDBJ databases">
        <title>Carboxyliciviraga sp.nov., isolated from coastal sediments.</title>
        <authorList>
            <person name="Lu D."/>
            <person name="Zhang T."/>
        </authorList>
    </citation>
    <scope>NUCLEOTIDE SEQUENCE [LARGE SCALE GENOMIC DNA]</scope>
    <source>
        <strain evidence="3 4">N1Y132</strain>
    </source>
</reference>
<feature type="transmembrane region" description="Helical" evidence="1">
    <location>
        <begin position="37"/>
        <end position="61"/>
    </location>
</feature>
<gene>
    <name evidence="3" type="ORF">JIV24_08755</name>
</gene>
<protein>
    <submittedName>
        <fullName evidence="3">Endonuclease/exonuclease/phosphatase family protein</fullName>
    </submittedName>
</protein>